<evidence type="ECO:0000313" key="2">
    <source>
        <dbReference type="RefSeq" id="XP_039135705.1"/>
    </source>
</evidence>
<reference evidence="2" key="1">
    <citation type="submission" date="2025-08" db="UniProtKB">
        <authorList>
            <consortium name="RefSeq"/>
        </authorList>
    </citation>
    <scope>IDENTIFICATION</scope>
</reference>
<gene>
    <name evidence="2" type="primary">LOC120273124</name>
</gene>
<proteinExistence type="predicted"/>
<accession>A0AB40C790</accession>
<protein>
    <submittedName>
        <fullName evidence="2">Uncharacterized protein LOC120273124</fullName>
    </submittedName>
</protein>
<sequence length="151" mass="17186">MPKYAKFMKDLLTNNRKLEELETIALPRNCSAMIQRMLPKKLTDPGSFIIPCVIREGMQEKALADSGTSINVMPYKLFLKLGFEDMRPIRMTIQLADRSIKKPHGVVEDVLVRIDKFIIPVDFVILNVDDDIEVPLISGDHFLTLSKPSLM</sequence>
<organism evidence="1 2">
    <name type="scientific">Dioscorea cayennensis subsp. rotundata</name>
    <name type="common">White Guinea yam</name>
    <name type="synonym">Dioscorea rotundata</name>
    <dbReference type="NCBI Taxonomy" id="55577"/>
    <lineage>
        <taxon>Eukaryota</taxon>
        <taxon>Viridiplantae</taxon>
        <taxon>Streptophyta</taxon>
        <taxon>Embryophyta</taxon>
        <taxon>Tracheophyta</taxon>
        <taxon>Spermatophyta</taxon>
        <taxon>Magnoliopsida</taxon>
        <taxon>Liliopsida</taxon>
        <taxon>Dioscoreales</taxon>
        <taxon>Dioscoreaceae</taxon>
        <taxon>Dioscorea</taxon>
    </lineage>
</organism>
<dbReference type="CDD" id="cd00303">
    <property type="entry name" value="retropepsin_like"/>
    <property type="match status" value="1"/>
</dbReference>
<dbReference type="GeneID" id="120273124"/>
<dbReference type="AlphaFoldDB" id="A0AB40C790"/>
<evidence type="ECO:0000313" key="1">
    <source>
        <dbReference type="Proteomes" id="UP001515500"/>
    </source>
</evidence>
<dbReference type="PANTHER" id="PTHR33067">
    <property type="entry name" value="RNA-DIRECTED DNA POLYMERASE-RELATED"/>
    <property type="match status" value="1"/>
</dbReference>
<dbReference type="RefSeq" id="XP_039135705.1">
    <property type="nucleotide sequence ID" value="XM_039279771.1"/>
</dbReference>
<dbReference type="InterPro" id="IPR021109">
    <property type="entry name" value="Peptidase_aspartic_dom_sf"/>
</dbReference>
<dbReference type="Proteomes" id="UP001515500">
    <property type="component" value="Chromosome 12"/>
</dbReference>
<dbReference type="Gene3D" id="2.40.70.10">
    <property type="entry name" value="Acid Proteases"/>
    <property type="match status" value="1"/>
</dbReference>
<name>A0AB40C790_DIOCR</name>
<dbReference type="PANTHER" id="PTHR33067:SF35">
    <property type="entry name" value="ASPARTIC PEPTIDASE DDI1-TYPE DOMAIN-CONTAINING PROTEIN"/>
    <property type="match status" value="1"/>
</dbReference>
<keyword evidence="1" id="KW-1185">Reference proteome</keyword>